<comment type="caution">
    <text evidence="2">The sequence shown here is derived from an EMBL/GenBank/DDBJ whole genome shotgun (WGS) entry which is preliminary data.</text>
</comment>
<protein>
    <submittedName>
        <fullName evidence="2">Uncharacterized protein</fullName>
    </submittedName>
</protein>
<gene>
    <name evidence="2" type="ORF">Xvie_01682</name>
    <name evidence="1" type="ORF">Xvie_03136</name>
</gene>
<dbReference type="EMBL" id="MUBJ01000007">
    <property type="protein sequence ID" value="OTA16599.1"/>
    <property type="molecule type" value="Genomic_DNA"/>
</dbReference>
<dbReference type="EMBL" id="MUBJ01000020">
    <property type="protein sequence ID" value="OTA15046.1"/>
    <property type="molecule type" value="Genomic_DNA"/>
</dbReference>
<evidence type="ECO:0000313" key="3">
    <source>
        <dbReference type="Proteomes" id="UP000194350"/>
    </source>
</evidence>
<dbReference type="Proteomes" id="UP000194350">
    <property type="component" value="Unassembled WGS sequence"/>
</dbReference>
<accession>A0A1Y2SD51</accession>
<name>A0A1Y2SD51_9GAMM</name>
<reference evidence="2 3" key="1">
    <citation type="submission" date="2016-10" db="EMBL/GenBank/DDBJ databases">
        <title>Systematic genetic and metabolomic analysis of Xenorhabdus and Photorhabdus spp., highlights the requirements for a dual symbiotic and pathogenic life style.</title>
        <authorList>
            <person name="Tobias N.J."/>
            <person name="Wolff H."/>
            <person name="Djahanschiri B."/>
            <person name="Pidot S.J."/>
            <person name="Stinear T.P."/>
            <person name="Ebersberger I."/>
            <person name="Bode H.B."/>
        </authorList>
    </citation>
    <scope>NUCLEOTIDE SEQUENCE [LARGE SCALE GENOMIC DNA]</scope>
    <source>
        <strain evidence="2 3">DSM 22392</strain>
    </source>
</reference>
<proteinExistence type="predicted"/>
<dbReference type="AlphaFoldDB" id="A0A1Y2SD51"/>
<dbReference type="STRING" id="351656.Xvie_01682"/>
<organism evidence="2 3">
    <name type="scientific">Xenorhabdus vietnamensis</name>
    <dbReference type="NCBI Taxonomy" id="351656"/>
    <lineage>
        <taxon>Bacteria</taxon>
        <taxon>Pseudomonadati</taxon>
        <taxon>Pseudomonadota</taxon>
        <taxon>Gammaproteobacteria</taxon>
        <taxon>Enterobacterales</taxon>
        <taxon>Morganellaceae</taxon>
        <taxon>Xenorhabdus</taxon>
    </lineage>
</organism>
<evidence type="ECO:0000313" key="1">
    <source>
        <dbReference type="EMBL" id="OTA15046.1"/>
    </source>
</evidence>
<keyword evidence="3" id="KW-1185">Reference proteome</keyword>
<sequence length="31" mass="3654">MSVLHMMTLVTWEIFVSACKMIHGYANKFQH</sequence>
<evidence type="ECO:0000313" key="2">
    <source>
        <dbReference type="EMBL" id="OTA16599.1"/>
    </source>
</evidence>